<dbReference type="eggNOG" id="COG1708">
    <property type="taxonomic scope" value="Bacteria"/>
</dbReference>
<sequence>MRLTLEQVRVIREKVQAAFGAGARVYLFGSRRDDTARGGDVDLYVEVPHFVENRAAAASRLTAELQLAFGDQHIDILMADPNTRRQPIHEMAKAKGIPL</sequence>
<dbReference type="HOGENOM" id="CLU_164558_1_1_6"/>
<evidence type="ECO:0000313" key="3">
    <source>
        <dbReference type="Proteomes" id="UP000003374"/>
    </source>
</evidence>
<dbReference type="AlphaFoldDB" id="A4BMF1"/>
<dbReference type="Pfam" id="PF01909">
    <property type="entry name" value="NTP_transf_2"/>
    <property type="match status" value="1"/>
</dbReference>
<feature type="domain" description="Polymerase nucleotidyl transferase" evidence="1">
    <location>
        <begin position="9"/>
        <end position="67"/>
    </location>
</feature>
<dbReference type="SUPFAM" id="SSF81301">
    <property type="entry name" value="Nucleotidyltransferase"/>
    <property type="match status" value="1"/>
</dbReference>
<comment type="caution">
    <text evidence="2">The sequence shown here is derived from an EMBL/GenBank/DDBJ whole genome shotgun (WGS) entry which is preliminary data.</text>
</comment>
<name>A4BMF1_9GAMM</name>
<keyword evidence="3" id="KW-1185">Reference proteome</keyword>
<dbReference type="CDD" id="cd05403">
    <property type="entry name" value="NT_KNTase_like"/>
    <property type="match status" value="1"/>
</dbReference>
<dbReference type="OrthoDB" id="14556at2"/>
<dbReference type="RefSeq" id="WP_005004861.1">
    <property type="nucleotide sequence ID" value="NZ_CH672427.1"/>
</dbReference>
<gene>
    <name evidence="2" type="ORF">NB231_16753</name>
</gene>
<organism evidence="2 3">
    <name type="scientific">Nitrococcus mobilis Nb-231</name>
    <dbReference type="NCBI Taxonomy" id="314278"/>
    <lineage>
        <taxon>Bacteria</taxon>
        <taxon>Pseudomonadati</taxon>
        <taxon>Pseudomonadota</taxon>
        <taxon>Gammaproteobacteria</taxon>
        <taxon>Chromatiales</taxon>
        <taxon>Ectothiorhodospiraceae</taxon>
        <taxon>Nitrococcus</taxon>
    </lineage>
</organism>
<evidence type="ECO:0000259" key="1">
    <source>
        <dbReference type="Pfam" id="PF01909"/>
    </source>
</evidence>
<dbReference type="EMBL" id="AAOF01000001">
    <property type="protein sequence ID" value="EAR23489.1"/>
    <property type="molecule type" value="Genomic_DNA"/>
</dbReference>
<dbReference type="STRING" id="314278.NB231_16753"/>
<proteinExistence type="predicted"/>
<reference evidence="2 3" key="1">
    <citation type="submission" date="2006-02" db="EMBL/GenBank/DDBJ databases">
        <authorList>
            <person name="Waterbury J."/>
            <person name="Ferriera S."/>
            <person name="Johnson J."/>
            <person name="Kravitz S."/>
            <person name="Halpern A."/>
            <person name="Remington K."/>
            <person name="Beeson K."/>
            <person name="Tran B."/>
            <person name="Rogers Y.-H."/>
            <person name="Friedman R."/>
            <person name="Venter J.C."/>
        </authorList>
    </citation>
    <scope>NUCLEOTIDE SEQUENCE [LARGE SCALE GENOMIC DNA]</scope>
    <source>
        <strain evidence="2 3">Nb-231</strain>
    </source>
</reference>
<evidence type="ECO:0000313" key="2">
    <source>
        <dbReference type="EMBL" id="EAR23489.1"/>
    </source>
</evidence>
<dbReference type="Proteomes" id="UP000003374">
    <property type="component" value="Unassembled WGS sequence"/>
</dbReference>
<dbReference type="InterPro" id="IPR002934">
    <property type="entry name" value="Polymerase_NTP_transf_dom"/>
</dbReference>
<accession>A4BMF1</accession>
<dbReference type="Gene3D" id="3.30.460.10">
    <property type="entry name" value="Beta Polymerase, domain 2"/>
    <property type="match status" value="1"/>
</dbReference>
<dbReference type="GO" id="GO:0016779">
    <property type="term" value="F:nucleotidyltransferase activity"/>
    <property type="evidence" value="ECO:0007669"/>
    <property type="project" value="InterPro"/>
</dbReference>
<protein>
    <recommendedName>
        <fullName evidence="1">Polymerase nucleotidyl transferase domain-containing protein</fullName>
    </recommendedName>
</protein>
<dbReference type="InterPro" id="IPR043519">
    <property type="entry name" value="NT_sf"/>
</dbReference>